<organism evidence="1 2">
    <name type="scientific">Dokdonia pacifica</name>
    <dbReference type="NCBI Taxonomy" id="1627892"/>
    <lineage>
        <taxon>Bacteria</taxon>
        <taxon>Pseudomonadati</taxon>
        <taxon>Bacteroidota</taxon>
        <taxon>Flavobacteriia</taxon>
        <taxon>Flavobacteriales</taxon>
        <taxon>Flavobacteriaceae</taxon>
        <taxon>Dokdonia</taxon>
    </lineage>
</organism>
<evidence type="ECO:0000313" key="1">
    <source>
        <dbReference type="EMBL" id="SNS16044.1"/>
    </source>
</evidence>
<dbReference type="EMBL" id="FZNY01000007">
    <property type="protein sequence ID" value="SNS16044.1"/>
    <property type="molecule type" value="Genomic_DNA"/>
</dbReference>
<dbReference type="AlphaFoldDB" id="A0A239C9B8"/>
<keyword evidence="2" id="KW-1185">Reference proteome</keyword>
<evidence type="ECO:0000313" key="2">
    <source>
        <dbReference type="Proteomes" id="UP000198379"/>
    </source>
</evidence>
<sequence>MKHRFNKYLEYYLIEVENEEKIESLNFEIPNNLESKLPQLTALDKVHFGIEDFYENACNGYDIEWRRDSESEVGGRMRLNDTEFMFNAPYEPDEYIVSLNPELADFRDFDLCTDESQVGFLINKEDNTISKYLYYHISGDPDLHLLDLNFSGYTQMAVEARVFYGWQRILLHYDGWEYGKEETKLFKEEMPKLFSDWTWEGFIEKYESLRLSKK</sequence>
<protein>
    <recommendedName>
        <fullName evidence="3">SMI1/KNR4 family protein</fullName>
    </recommendedName>
</protein>
<proteinExistence type="predicted"/>
<gene>
    <name evidence="1" type="ORF">SAMN06265376_107165</name>
</gene>
<accession>A0A239C9B8</accession>
<reference evidence="1 2" key="1">
    <citation type="submission" date="2017-06" db="EMBL/GenBank/DDBJ databases">
        <authorList>
            <person name="Kim H.J."/>
            <person name="Triplett B.A."/>
        </authorList>
    </citation>
    <scope>NUCLEOTIDE SEQUENCE [LARGE SCALE GENOMIC DNA]</scope>
    <source>
        <strain evidence="1 2">DSM 25597</strain>
    </source>
</reference>
<evidence type="ECO:0008006" key="3">
    <source>
        <dbReference type="Google" id="ProtNLM"/>
    </source>
</evidence>
<dbReference type="RefSeq" id="WP_089373163.1">
    <property type="nucleotide sequence ID" value="NZ_BMEP01000004.1"/>
</dbReference>
<name>A0A239C9B8_9FLAO</name>
<dbReference type="Proteomes" id="UP000198379">
    <property type="component" value="Unassembled WGS sequence"/>
</dbReference>
<dbReference type="OrthoDB" id="1260378at2"/>